<dbReference type="InterPro" id="IPR027417">
    <property type="entry name" value="P-loop_NTPase"/>
</dbReference>
<dbReference type="SUPFAM" id="SSF52540">
    <property type="entry name" value="P-loop containing nucleoside triphosphate hydrolases"/>
    <property type="match status" value="1"/>
</dbReference>
<evidence type="ECO:0000313" key="2">
    <source>
        <dbReference type="Proteomes" id="UP000694941"/>
    </source>
</evidence>
<dbReference type="InterPro" id="IPR032305">
    <property type="entry name" value="GTP-bd_M"/>
</dbReference>
<dbReference type="RefSeq" id="XP_022236544.1">
    <property type="nucleotide sequence ID" value="XM_022380836.1"/>
</dbReference>
<keyword evidence="2" id="KW-1185">Reference proteome</keyword>
<organism evidence="2 3">
    <name type="scientific">Limulus polyphemus</name>
    <name type="common">Atlantic horseshoe crab</name>
    <dbReference type="NCBI Taxonomy" id="6850"/>
    <lineage>
        <taxon>Eukaryota</taxon>
        <taxon>Metazoa</taxon>
        <taxon>Ecdysozoa</taxon>
        <taxon>Arthropoda</taxon>
        <taxon>Chelicerata</taxon>
        <taxon>Merostomata</taxon>
        <taxon>Xiphosura</taxon>
        <taxon>Limulidae</taxon>
        <taxon>Limulus</taxon>
    </lineage>
</organism>
<protein>
    <submittedName>
        <fullName evidence="3">GTP-binding protein 6</fullName>
    </submittedName>
</protein>
<dbReference type="InterPro" id="IPR006073">
    <property type="entry name" value="GTP-bd"/>
</dbReference>
<proteinExistence type="predicted"/>
<evidence type="ECO:0000313" key="3">
    <source>
        <dbReference type="RefSeq" id="XP_022236544.1"/>
    </source>
</evidence>
<reference evidence="3" key="1">
    <citation type="submission" date="2025-08" db="UniProtKB">
        <authorList>
            <consortium name="RefSeq"/>
        </authorList>
    </citation>
    <scope>IDENTIFICATION</scope>
    <source>
        <tissue evidence="3">Muscle</tissue>
    </source>
</reference>
<dbReference type="PROSITE" id="PS51705">
    <property type="entry name" value="G_HFLX"/>
    <property type="match status" value="1"/>
</dbReference>
<dbReference type="InterPro" id="IPR030394">
    <property type="entry name" value="G_HFLX_dom"/>
</dbReference>
<dbReference type="InterPro" id="IPR016496">
    <property type="entry name" value="GTPase_HflX"/>
</dbReference>
<dbReference type="Proteomes" id="UP000694941">
    <property type="component" value="Unplaced"/>
</dbReference>
<dbReference type="PANTHER" id="PTHR10229:SF0">
    <property type="entry name" value="GTP-BINDING PROTEIN 6-RELATED"/>
    <property type="match status" value="1"/>
</dbReference>
<accession>A0ABM1RYT9</accession>
<name>A0ABM1RYT9_LIMPO</name>
<dbReference type="PANTHER" id="PTHR10229">
    <property type="entry name" value="GTP-BINDING PROTEIN HFLX"/>
    <property type="match status" value="1"/>
</dbReference>
<dbReference type="GeneID" id="106477171"/>
<sequence length="181" mass="20336">TSSYCTSSCTSEVHLHIVHLHVLLRSRLFELKEKGKDRESGATQYIGGAGESYFETRKRMLNEREMKIKNALTEVRKQRQLRRKNRLQKQIPIISVVGYTNAGKTSLIKALSGDENLEPKDQMFATLDITAHAGFLPCGQKVLFMDTVGFISDIPTGLIEAFAATLEDVTISVSKYLSLWI</sequence>
<dbReference type="Gene3D" id="3.40.50.300">
    <property type="entry name" value="P-loop containing nucleotide triphosphate hydrolases"/>
    <property type="match status" value="1"/>
</dbReference>
<dbReference type="Pfam" id="PF01926">
    <property type="entry name" value="MMR_HSR1"/>
    <property type="match status" value="1"/>
</dbReference>
<evidence type="ECO:0000259" key="1">
    <source>
        <dbReference type="PROSITE" id="PS51705"/>
    </source>
</evidence>
<feature type="domain" description="Hflx-type G" evidence="1">
    <location>
        <begin position="92"/>
        <end position="169"/>
    </location>
</feature>
<feature type="non-terminal residue" evidence="3">
    <location>
        <position position="1"/>
    </location>
</feature>
<gene>
    <name evidence="3" type="primary">LOC106477171</name>
</gene>
<dbReference type="Pfam" id="PF16360">
    <property type="entry name" value="GTP-bdg_M"/>
    <property type="match status" value="1"/>
</dbReference>